<name>A0A857JP50_9ALTE</name>
<evidence type="ECO:0000313" key="3">
    <source>
        <dbReference type="Proteomes" id="UP000464524"/>
    </source>
</evidence>
<organism evidence="2 3">
    <name type="scientific">Paraglaciecola mesophila</name>
    <dbReference type="NCBI Taxonomy" id="197222"/>
    <lineage>
        <taxon>Bacteria</taxon>
        <taxon>Pseudomonadati</taxon>
        <taxon>Pseudomonadota</taxon>
        <taxon>Gammaproteobacteria</taxon>
        <taxon>Alteromonadales</taxon>
        <taxon>Alteromonadaceae</taxon>
        <taxon>Paraglaciecola</taxon>
    </lineage>
</organism>
<dbReference type="InterPro" id="IPR002525">
    <property type="entry name" value="Transp_IS110-like_N"/>
</dbReference>
<evidence type="ECO:0000313" key="2">
    <source>
        <dbReference type="EMBL" id="QHJ13849.1"/>
    </source>
</evidence>
<dbReference type="Proteomes" id="UP000464524">
    <property type="component" value="Chromosome"/>
</dbReference>
<dbReference type="Pfam" id="PF01548">
    <property type="entry name" value="DEDD_Tnp_IS110"/>
    <property type="match status" value="1"/>
</dbReference>
<dbReference type="PANTHER" id="PTHR33055:SF3">
    <property type="entry name" value="PUTATIVE TRANSPOSASE FOR IS117-RELATED"/>
    <property type="match status" value="1"/>
</dbReference>
<dbReference type="EMBL" id="CP047656">
    <property type="protein sequence ID" value="QHJ13849.1"/>
    <property type="molecule type" value="Genomic_DNA"/>
</dbReference>
<dbReference type="InterPro" id="IPR047650">
    <property type="entry name" value="Transpos_IS110"/>
</dbReference>
<reference evidence="2 3" key="1">
    <citation type="submission" date="2019-12" db="EMBL/GenBank/DDBJ databases">
        <title>Genome sequencing and assembly of endphytes of Porphyra tenera.</title>
        <authorList>
            <person name="Park J.M."/>
            <person name="Shin R."/>
            <person name="Jo S.H."/>
        </authorList>
    </citation>
    <scope>NUCLEOTIDE SEQUENCE [LARGE SCALE GENOMIC DNA]</scope>
    <source>
        <strain evidence="2 3">GPM4</strain>
    </source>
</reference>
<dbReference type="PANTHER" id="PTHR33055">
    <property type="entry name" value="TRANSPOSASE FOR INSERTION SEQUENCE ELEMENT IS1111A"/>
    <property type="match status" value="1"/>
</dbReference>
<dbReference type="GO" id="GO:0004803">
    <property type="term" value="F:transposase activity"/>
    <property type="evidence" value="ECO:0007669"/>
    <property type="project" value="InterPro"/>
</dbReference>
<sequence>MVTPKALKPAMIEKLSNNINQLNGVTEMKCNLVSIDLAKNVFQLCALDEQNNVIFNKQIKRDKLLHELRQIEPTLVVMEACYSANPWGRRFKALGHTVKCIPAHVVKPFVRGNKNDANDALAIAEAAQRPNVRFVEIKSVEQQDVQSLQRIRERLLKNRIGDSNQLKGLLAEYGIVLPVKHGALKKYVPDILEDAGNELSITARHFIERLHNKMEY</sequence>
<dbReference type="AlphaFoldDB" id="A0A857JP50"/>
<dbReference type="NCBIfam" id="NF033542">
    <property type="entry name" value="transpos_IS110"/>
    <property type="match status" value="1"/>
</dbReference>
<accession>A0A857JP50</accession>
<keyword evidence="3" id="KW-1185">Reference proteome</keyword>
<feature type="domain" description="Transposase IS110-like N-terminal" evidence="1">
    <location>
        <begin position="33"/>
        <end position="173"/>
    </location>
</feature>
<dbReference type="KEGG" id="pmes:FX988_04129"/>
<proteinExistence type="predicted"/>
<protein>
    <recommendedName>
        <fullName evidence="1">Transposase IS110-like N-terminal domain-containing protein</fullName>
    </recommendedName>
</protein>
<dbReference type="GO" id="GO:0003677">
    <property type="term" value="F:DNA binding"/>
    <property type="evidence" value="ECO:0007669"/>
    <property type="project" value="InterPro"/>
</dbReference>
<dbReference type="GO" id="GO:0006313">
    <property type="term" value="P:DNA transposition"/>
    <property type="evidence" value="ECO:0007669"/>
    <property type="project" value="InterPro"/>
</dbReference>
<evidence type="ECO:0000259" key="1">
    <source>
        <dbReference type="Pfam" id="PF01548"/>
    </source>
</evidence>
<gene>
    <name evidence="2" type="ORF">FX988_04129</name>
</gene>